<evidence type="ECO:0000313" key="6">
    <source>
        <dbReference type="Proteomes" id="UP000285013"/>
    </source>
</evidence>
<evidence type="ECO:0000313" key="4">
    <source>
        <dbReference type="EMBL" id="RYT81640.1"/>
    </source>
</evidence>
<dbReference type="EMBL" id="QRPE01000001">
    <property type="protein sequence ID" value="RHL96726.1"/>
    <property type="molecule type" value="Genomic_DNA"/>
</dbReference>
<accession>A0A412P646</accession>
<proteinExistence type="predicted"/>
<gene>
    <name evidence="2" type="ORF">DWX27_16035</name>
    <name evidence="3" type="ORF">DWZ95_01565</name>
    <name evidence="4" type="ORF">EAJ06_06235</name>
</gene>
<reference evidence="4 7" key="2">
    <citation type="journal article" date="2019" name="Science, e1252229">
        <title>Invertible promoters mediate bacterial phase variation, antibiotic resistance, and host adaptation in the gut.</title>
        <authorList>
            <person name="Jiang X."/>
            <person name="Hall A.B."/>
            <person name="Arthur T.D."/>
            <person name="Plichta D.R."/>
            <person name="Covington C.T."/>
            <person name="Poyet M."/>
            <person name="Crothers J."/>
            <person name="Moses P.L."/>
            <person name="Tolonen A.C."/>
            <person name="Vlamakis H."/>
            <person name="Alm E.J."/>
            <person name="Xavier R.J."/>
        </authorList>
    </citation>
    <scope>NUCLEOTIDE SEQUENCE [LARGE SCALE GENOMIC DNA]</scope>
    <source>
        <strain evidence="4">Bf_0095</strain>
        <strain evidence="7">bf_0095</strain>
    </source>
</reference>
<dbReference type="Proteomes" id="UP000285013">
    <property type="component" value="Unassembled WGS sequence"/>
</dbReference>
<dbReference type="Proteomes" id="UP000291191">
    <property type="component" value="Unassembled WGS sequence"/>
</dbReference>
<dbReference type="AlphaFoldDB" id="A0A412P646"/>
<evidence type="ECO:0000256" key="1">
    <source>
        <dbReference type="SAM" id="Phobius"/>
    </source>
</evidence>
<keyword evidence="1" id="KW-0472">Membrane</keyword>
<dbReference type="Proteomes" id="UP000284772">
    <property type="component" value="Unassembled WGS sequence"/>
</dbReference>
<comment type="caution">
    <text evidence="3">The sequence shown here is derived from an EMBL/GenBank/DDBJ whole genome shotgun (WGS) entry which is preliminary data.</text>
</comment>
<keyword evidence="7" id="KW-1185">Reference proteome</keyword>
<name>A0A412P646_9BACE</name>
<organism evidence="3 6">
    <name type="scientific">Bacteroides intestinalis</name>
    <dbReference type="NCBI Taxonomy" id="329854"/>
    <lineage>
        <taxon>Bacteria</taxon>
        <taxon>Pseudomonadati</taxon>
        <taxon>Bacteroidota</taxon>
        <taxon>Bacteroidia</taxon>
        <taxon>Bacteroidales</taxon>
        <taxon>Bacteroidaceae</taxon>
        <taxon>Bacteroides</taxon>
    </lineage>
</organism>
<reference evidence="5 6" key="1">
    <citation type="submission" date="2018-08" db="EMBL/GenBank/DDBJ databases">
        <title>A genome reference for cultivated species of the human gut microbiota.</title>
        <authorList>
            <person name="Zou Y."/>
            <person name="Xue W."/>
            <person name="Luo G."/>
        </authorList>
    </citation>
    <scope>NUCLEOTIDE SEQUENCE [LARGE SCALE GENOMIC DNA]</scope>
    <source>
        <strain evidence="2 5">AF19-10AC</strain>
        <strain evidence="3 6">AF36-16BH</strain>
    </source>
</reference>
<feature type="transmembrane region" description="Helical" evidence="1">
    <location>
        <begin position="34"/>
        <end position="57"/>
    </location>
</feature>
<feature type="transmembrane region" description="Helical" evidence="1">
    <location>
        <begin position="9"/>
        <end position="28"/>
    </location>
</feature>
<dbReference type="EMBL" id="QRWT01000020">
    <property type="protein sequence ID" value="RGT49225.1"/>
    <property type="molecule type" value="Genomic_DNA"/>
</dbReference>
<keyword evidence="1" id="KW-0812">Transmembrane</keyword>
<evidence type="ECO:0000313" key="5">
    <source>
        <dbReference type="Proteomes" id="UP000284772"/>
    </source>
</evidence>
<dbReference type="EMBL" id="RCXO01000005">
    <property type="protein sequence ID" value="RYT81640.1"/>
    <property type="molecule type" value="Genomic_DNA"/>
</dbReference>
<evidence type="ECO:0000313" key="2">
    <source>
        <dbReference type="EMBL" id="RGT49225.1"/>
    </source>
</evidence>
<evidence type="ECO:0000313" key="3">
    <source>
        <dbReference type="EMBL" id="RHL96726.1"/>
    </source>
</evidence>
<keyword evidence="1" id="KW-1133">Transmembrane helix</keyword>
<protein>
    <submittedName>
        <fullName evidence="3">Uncharacterized protein</fullName>
    </submittedName>
</protein>
<sequence>MINNMKYSFVLKYIIGGAVVAFLLQYLFNEKDITYWMIVCLMIAVMVAIHMFVRVFFYYQRKIGKTNISCEFPFHRREYIAL</sequence>
<evidence type="ECO:0000313" key="7">
    <source>
        <dbReference type="Proteomes" id="UP000291191"/>
    </source>
</evidence>